<evidence type="ECO:0000313" key="3">
    <source>
        <dbReference type="Proteomes" id="UP000593758"/>
    </source>
</evidence>
<evidence type="ECO:0008006" key="4">
    <source>
        <dbReference type="Google" id="ProtNLM"/>
    </source>
</evidence>
<dbReference type="AlphaFoldDB" id="A0A7M1SNL6"/>
<feature type="transmembrane region" description="Helical" evidence="1">
    <location>
        <begin position="29"/>
        <end position="54"/>
    </location>
</feature>
<sequence>MSIVIAVLVGAAVLLGLWAAVRTVRNEAVILRQLVAGAGIEFAIVVQMVIAGVLTARGHTVDGVLLWGYLITTALLLPAAAVVAVAERSRWSSVVLIAACLTLIALQLRVNQIWATGGTG</sequence>
<name>A0A7M1SNL6_9MICO</name>
<keyword evidence="1" id="KW-1133">Transmembrane helix</keyword>
<feature type="transmembrane region" description="Helical" evidence="1">
    <location>
        <begin position="66"/>
        <end position="85"/>
    </location>
</feature>
<reference evidence="2 3" key="1">
    <citation type="submission" date="2020-10" db="EMBL/GenBank/DDBJ databases">
        <title>Haloactinobacterium sp. RN3S43, a bacterium isolated from saline soil.</title>
        <authorList>
            <person name="Sun J.-Q."/>
        </authorList>
    </citation>
    <scope>NUCLEOTIDE SEQUENCE [LARGE SCALE GENOMIC DNA]</scope>
    <source>
        <strain evidence="2 3">RN3S43</strain>
    </source>
</reference>
<gene>
    <name evidence="2" type="ORF">IM660_10545</name>
</gene>
<dbReference type="KEGG" id="halt:IM660_10545"/>
<keyword evidence="3" id="KW-1185">Reference proteome</keyword>
<organism evidence="2 3">
    <name type="scientific">Ruania alkalisoli</name>
    <dbReference type="NCBI Taxonomy" id="2779775"/>
    <lineage>
        <taxon>Bacteria</taxon>
        <taxon>Bacillati</taxon>
        <taxon>Actinomycetota</taxon>
        <taxon>Actinomycetes</taxon>
        <taxon>Micrococcales</taxon>
        <taxon>Ruaniaceae</taxon>
        <taxon>Ruania</taxon>
    </lineage>
</organism>
<proteinExistence type="predicted"/>
<evidence type="ECO:0000256" key="1">
    <source>
        <dbReference type="SAM" id="Phobius"/>
    </source>
</evidence>
<keyword evidence="1" id="KW-0812">Transmembrane</keyword>
<accession>A0A7M1SNL6</accession>
<feature type="transmembrane region" description="Helical" evidence="1">
    <location>
        <begin position="91"/>
        <end position="108"/>
    </location>
</feature>
<dbReference type="Proteomes" id="UP000593758">
    <property type="component" value="Chromosome"/>
</dbReference>
<evidence type="ECO:0000313" key="2">
    <source>
        <dbReference type="EMBL" id="QOR69166.1"/>
    </source>
</evidence>
<keyword evidence="1" id="KW-0472">Membrane</keyword>
<dbReference type="RefSeq" id="WP_193495329.1">
    <property type="nucleotide sequence ID" value="NZ_CP063169.1"/>
</dbReference>
<protein>
    <recommendedName>
        <fullName evidence="4">Integral membrane protein</fullName>
    </recommendedName>
</protein>
<dbReference type="EMBL" id="CP063169">
    <property type="protein sequence ID" value="QOR69166.1"/>
    <property type="molecule type" value="Genomic_DNA"/>
</dbReference>